<feature type="compositionally biased region" description="Basic and acidic residues" evidence="11">
    <location>
        <begin position="268"/>
        <end position="277"/>
    </location>
</feature>
<accession>A0A7R8XI24</accession>
<reference evidence="13" key="1">
    <citation type="submission" date="2020-11" db="EMBL/GenBank/DDBJ databases">
        <authorList>
            <person name="Tran Van P."/>
        </authorList>
    </citation>
    <scope>NUCLEOTIDE SEQUENCE</scope>
</reference>
<evidence type="ECO:0000256" key="1">
    <source>
        <dbReference type="ARBA" id="ARBA00004127"/>
    </source>
</evidence>
<dbReference type="InterPro" id="IPR039859">
    <property type="entry name" value="PFA4/ZDH16/20/ERF2-like"/>
</dbReference>
<dbReference type="EMBL" id="LR900646">
    <property type="protein sequence ID" value="CAD7246420.1"/>
    <property type="molecule type" value="Genomic_DNA"/>
</dbReference>
<sequence length="808" mass="89236">MWRNEVHEKRSLMERWRLGLSKAHKDSTSTMSSLESHPQRLLQDSSQNKGQMRRSPALRLNSKPSQESPLAASTPSEAGKKRRFSTMLRKAYGSTLDISGSQESDKKQVKVVSTESQTGDDLLLSYVPSIRRRLQKTPCIESETDLFSHPKKSPPRDWSETDRNSSQDWSTEKPLPDSSIADQSEASKRSSSHIVEETASEHSEDELSSGSEIRHIIINLGKKDTGSEGRPSADSSELSLIELQEFVKNQGLEIDVISKSDGIPSKPPTEEKVKLDYTKDLEAAEDKSEDSDCESDKDYSKQIEANQGTMAVRKWMYHPGRNRFYCDGRIMMADQIGVFLFTFLLFFICSVLFFAFDAPYLAVNVSPALPAVAALLFLFVLFTLLKTSFSDPGVIPRATVDEARDIERQIETVNSGSTTMYRPPPRTKEIIVNKVPVKLKYCFTCKIFRPPRASHCSICDNCVERFDHHCPWVGNCVGKRNYRYFYFFILSLGFYCVYVFACIIAHLAMLIYSNNNEFLEALKQSPPSVIVAFICFFSVWSVLGLAGFHTYLTFTNQTTNEDIKGSFTMAKRGHQPVNPYTQKNMCLNCMEVLCGPFHPSLLDPRGVVDQDFLDNYRRDREASGGGAGGGRSYGAVYTSQSQLSSNGTPGLFEAGTPGVHTQPDPQPNFQVVADATGGKSEQPKGLSKDGGGAKRPTSTDKGHHQKGKKISRLSSPNAPTGSRGLSVMVTDPSSTSVVNPGNPVEASLGWLSGSAHPLLAESHSESVLDSLDLDSIDGSTSQASQCHSNGSQAALLQQQQQQLRNSAV</sequence>
<evidence type="ECO:0000313" key="14">
    <source>
        <dbReference type="Proteomes" id="UP000677054"/>
    </source>
</evidence>
<feature type="region of interest" description="Disordered" evidence="11">
    <location>
        <begin position="95"/>
        <end position="118"/>
    </location>
</feature>
<keyword evidence="6" id="KW-0564">Palmitate</keyword>
<dbReference type="Pfam" id="PF01529">
    <property type="entry name" value="DHHC"/>
    <property type="match status" value="1"/>
</dbReference>
<evidence type="ECO:0000256" key="7">
    <source>
        <dbReference type="ARBA" id="ARBA00023288"/>
    </source>
</evidence>
<feature type="compositionally biased region" description="Low complexity" evidence="11">
    <location>
        <begin position="792"/>
        <end position="808"/>
    </location>
</feature>
<dbReference type="PANTHER" id="PTHR22883:SF43">
    <property type="entry name" value="PALMITOYLTRANSFERASE APP"/>
    <property type="match status" value="1"/>
</dbReference>
<dbReference type="GO" id="GO:0019706">
    <property type="term" value="F:protein-cysteine S-palmitoyltransferase activity"/>
    <property type="evidence" value="ECO:0007669"/>
    <property type="project" value="UniProtKB-EC"/>
</dbReference>
<feature type="compositionally biased region" description="Basic and acidic residues" evidence="11">
    <location>
        <begin position="154"/>
        <end position="175"/>
    </location>
</feature>
<feature type="region of interest" description="Disordered" evidence="11">
    <location>
        <begin position="22"/>
        <end position="83"/>
    </location>
</feature>
<evidence type="ECO:0000256" key="2">
    <source>
        <dbReference type="ARBA" id="ARBA00022679"/>
    </source>
</evidence>
<feature type="region of interest" description="Disordered" evidence="11">
    <location>
        <begin position="141"/>
        <end position="210"/>
    </location>
</feature>
<feature type="compositionally biased region" description="Polar residues" evidence="11">
    <location>
        <begin position="62"/>
        <end position="76"/>
    </location>
</feature>
<keyword evidence="14" id="KW-1185">Reference proteome</keyword>
<keyword evidence="7" id="KW-0449">Lipoprotein</keyword>
<evidence type="ECO:0000256" key="5">
    <source>
        <dbReference type="ARBA" id="ARBA00023136"/>
    </source>
</evidence>
<keyword evidence="2 10" id="KW-0808">Transferase</keyword>
<feature type="region of interest" description="Disordered" evidence="11">
    <location>
        <begin position="619"/>
        <end position="724"/>
    </location>
</feature>
<keyword evidence="8 10" id="KW-0012">Acyltransferase</keyword>
<evidence type="ECO:0000256" key="6">
    <source>
        <dbReference type="ARBA" id="ARBA00023139"/>
    </source>
</evidence>
<evidence type="ECO:0000256" key="11">
    <source>
        <dbReference type="SAM" id="MobiDB-lite"/>
    </source>
</evidence>
<evidence type="ECO:0000256" key="4">
    <source>
        <dbReference type="ARBA" id="ARBA00022989"/>
    </source>
</evidence>
<feature type="transmembrane region" description="Helical" evidence="10">
    <location>
        <begin position="484"/>
        <end position="509"/>
    </location>
</feature>
<comment type="domain">
    <text evidence="10">The DHHC domain is required for palmitoyltransferase activity.</text>
</comment>
<organism evidence="13">
    <name type="scientific">Darwinula stevensoni</name>
    <dbReference type="NCBI Taxonomy" id="69355"/>
    <lineage>
        <taxon>Eukaryota</taxon>
        <taxon>Metazoa</taxon>
        <taxon>Ecdysozoa</taxon>
        <taxon>Arthropoda</taxon>
        <taxon>Crustacea</taxon>
        <taxon>Oligostraca</taxon>
        <taxon>Ostracoda</taxon>
        <taxon>Podocopa</taxon>
        <taxon>Podocopida</taxon>
        <taxon>Darwinulocopina</taxon>
        <taxon>Darwinuloidea</taxon>
        <taxon>Darwinulidae</taxon>
        <taxon>Darwinula</taxon>
    </lineage>
</organism>
<dbReference type="GO" id="GO:0005783">
    <property type="term" value="C:endoplasmic reticulum"/>
    <property type="evidence" value="ECO:0007669"/>
    <property type="project" value="TreeGrafter"/>
</dbReference>
<feature type="region of interest" description="Disordered" evidence="11">
    <location>
        <begin position="258"/>
        <end position="277"/>
    </location>
</feature>
<evidence type="ECO:0000256" key="9">
    <source>
        <dbReference type="ARBA" id="ARBA00048048"/>
    </source>
</evidence>
<feature type="region of interest" description="Disordered" evidence="11">
    <location>
        <begin position="778"/>
        <end position="808"/>
    </location>
</feature>
<dbReference type="Proteomes" id="UP000677054">
    <property type="component" value="Unassembled WGS sequence"/>
</dbReference>
<comment type="catalytic activity">
    <reaction evidence="9 10">
        <text>L-cysteinyl-[protein] + hexadecanoyl-CoA = S-hexadecanoyl-L-cysteinyl-[protein] + CoA</text>
        <dbReference type="Rhea" id="RHEA:36683"/>
        <dbReference type="Rhea" id="RHEA-COMP:10131"/>
        <dbReference type="Rhea" id="RHEA-COMP:11032"/>
        <dbReference type="ChEBI" id="CHEBI:29950"/>
        <dbReference type="ChEBI" id="CHEBI:57287"/>
        <dbReference type="ChEBI" id="CHEBI:57379"/>
        <dbReference type="ChEBI" id="CHEBI:74151"/>
        <dbReference type="EC" id="2.3.1.225"/>
    </reaction>
</comment>
<dbReference type="PROSITE" id="PS50216">
    <property type="entry name" value="DHHC"/>
    <property type="match status" value="1"/>
</dbReference>
<feature type="transmembrane region" description="Helical" evidence="10">
    <location>
        <begin position="338"/>
        <end position="356"/>
    </location>
</feature>
<keyword evidence="3 10" id="KW-0812">Transmembrane</keyword>
<evidence type="ECO:0000259" key="12">
    <source>
        <dbReference type="Pfam" id="PF01529"/>
    </source>
</evidence>
<dbReference type="PANTHER" id="PTHR22883">
    <property type="entry name" value="ZINC FINGER DHHC DOMAIN CONTAINING PROTEIN"/>
    <property type="match status" value="1"/>
</dbReference>
<dbReference type="EMBL" id="CAJPEV010001129">
    <property type="protein sequence ID" value="CAG0890892.1"/>
    <property type="molecule type" value="Genomic_DNA"/>
</dbReference>
<feature type="compositionally biased region" description="Polar residues" evidence="11">
    <location>
        <begin position="782"/>
        <end position="791"/>
    </location>
</feature>
<keyword evidence="4 10" id="KW-1133">Transmembrane helix</keyword>
<dbReference type="InterPro" id="IPR001594">
    <property type="entry name" value="Palmitoyltrfase_DHHC"/>
</dbReference>
<feature type="transmembrane region" description="Helical" evidence="10">
    <location>
        <begin position="368"/>
        <end position="385"/>
    </location>
</feature>
<dbReference type="OrthoDB" id="4096362at2759"/>
<feature type="transmembrane region" description="Helical" evidence="10">
    <location>
        <begin position="529"/>
        <end position="554"/>
    </location>
</feature>
<feature type="compositionally biased region" description="Polar residues" evidence="11">
    <location>
        <begin position="28"/>
        <end position="50"/>
    </location>
</feature>
<evidence type="ECO:0000313" key="13">
    <source>
        <dbReference type="EMBL" id="CAD7246420.1"/>
    </source>
</evidence>
<evidence type="ECO:0000256" key="3">
    <source>
        <dbReference type="ARBA" id="ARBA00022692"/>
    </source>
</evidence>
<comment type="similarity">
    <text evidence="10">Belongs to the DHHC palmitoyltransferase family.</text>
</comment>
<keyword evidence="5 10" id="KW-0472">Membrane</keyword>
<comment type="subcellular location">
    <subcellularLocation>
        <location evidence="1">Endomembrane system</location>
        <topology evidence="1">Multi-pass membrane protein</topology>
    </subcellularLocation>
</comment>
<protein>
    <recommendedName>
        <fullName evidence="10">Palmitoyltransferase</fullName>
        <ecNumber evidence="10">2.3.1.225</ecNumber>
    </recommendedName>
</protein>
<evidence type="ECO:0000256" key="10">
    <source>
        <dbReference type="RuleBase" id="RU079119"/>
    </source>
</evidence>
<dbReference type="EC" id="2.3.1.225" evidence="10"/>
<proteinExistence type="inferred from homology"/>
<evidence type="ECO:0000256" key="8">
    <source>
        <dbReference type="ARBA" id="ARBA00023315"/>
    </source>
</evidence>
<name>A0A7R8XI24_9CRUS</name>
<dbReference type="GO" id="GO:0005794">
    <property type="term" value="C:Golgi apparatus"/>
    <property type="evidence" value="ECO:0007669"/>
    <property type="project" value="TreeGrafter"/>
</dbReference>
<feature type="compositionally biased region" description="Gly residues" evidence="11">
    <location>
        <begin position="623"/>
        <end position="632"/>
    </location>
</feature>
<feature type="compositionally biased region" description="Polar residues" evidence="11">
    <location>
        <begin position="637"/>
        <end position="648"/>
    </location>
</feature>
<gene>
    <name evidence="13" type="ORF">DSTB1V02_LOCUS6270</name>
</gene>
<dbReference type="GO" id="GO:0006612">
    <property type="term" value="P:protein targeting to membrane"/>
    <property type="evidence" value="ECO:0007669"/>
    <property type="project" value="TreeGrafter"/>
</dbReference>
<feature type="domain" description="Palmitoyltransferase DHHC" evidence="12">
    <location>
        <begin position="439"/>
        <end position="564"/>
    </location>
</feature>
<dbReference type="AlphaFoldDB" id="A0A7R8XI24"/>